<organism evidence="1 2">
    <name type="scientific">Pyricularia oryzae</name>
    <name type="common">Rice blast fungus</name>
    <name type="synonym">Magnaporthe oryzae</name>
    <dbReference type="NCBI Taxonomy" id="318829"/>
    <lineage>
        <taxon>Eukaryota</taxon>
        <taxon>Fungi</taxon>
        <taxon>Dikarya</taxon>
        <taxon>Ascomycota</taxon>
        <taxon>Pezizomycotina</taxon>
        <taxon>Sordariomycetes</taxon>
        <taxon>Sordariomycetidae</taxon>
        <taxon>Magnaporthales</taxon>
        <taxon>Pyriculariaceae</taxon>
        <taxon>Pyricularia</taxon>
    </lineage>
</organism>
<evidence type="ECO:0000313" key="1">
    <source>
        <dbReference type="EMBL" id="QBZ60080.1"/>
    </source>
</evidence>
<feature type="non-terminal residue" evidence="1">
    <location>
        <position position="1"/>
    </location>
</feature>
<evidence type="ECO:0000313" key="2">
    <source>
        <dbReference type="Proteomes" id="UP000294847"/>
    </source>
</evidence>
<protein>
    <submittedName>
        <fullName evidence="1">Uncharacterized protein</fullName>
    </submittedName>
</protein>
<reference evidence="1 2" key="1">
    <citation type="journal article" date="2019" name="Mol. Biol. Evol.">
        <title>Blast fungal genomes show frequent chromosomal changes, gene gains and losses, and effector gene turnover.</title>
        <authorList>
            <person name="Gomez Luciano L.B."/>
            <person name="Jason Tsai I."/>
            <person name="Chuma I."/>
            <person name="Tosa Y."/>
            <person name="Chen Y.H."/>
            <person name="Li J.Y."/>
            <person name="Li M.Y."/>
            <person name="Jade Lu M.Y."/>
            <person name="Nakayashiki H."/>
            <person name="Li W.H."/>
        </authorList>
    </citation>
    <scope>NUCLEOTIDE SEQUENCE [LARGE SCALE GENOMIC DNA]</scope>
    <source>
        <strain evidence="1">MZ5-1-6</strain>
    </source>
</reference>
<gene>
    <name evidence="1" type="ORF">PoMZ_05051</name>
</gene>
<dbReference type="EMBL" id="CP034206">
    <property type="protein sequence ID" value="QBZ60080.1"/>
    <property type="molecule type" value="Genomic_DNA"/>
</dbReference>
<proteinExistence type="predicted"/>
<accession>A0A4P7NE26</accession>
<dbReference type="AlphaFoldDB" id="A0A4P7NE26"/>
<sequence>LCNVGSNPAPSTSSPFNVARITRLVIDNNHPPVPSSPHLLGTSSAWLQTTDSTAGWTQAPFDEEPSTAVRRILRAPEGTGSRQ</sequence>
<name>A0A4P7NE26_PYROR</name>
<dbReference type="Proteomes" id="UP000294847">
    <property type="component" value="Chromosome 3"/>
</dbReference>